<keyword evidence="3" id="KW-1185">Reference proteome</keyword>
<protein>
    <submittedName>
        <fullName evidence="2">Uncharacterized protein</fullName>
    </submittedName>
</protein>
<evidence type="ECO:0000256" key="1">
    <source>
        <dbReference type="SAM" id="MobiDB-lite"/>
    </source>
</evidence>
<reference evidence="2" key="1">
    <citation type="submission" date="2024-05" db="EMBL/GenBank/DDBJ databases">
        <title>Isolation and characterization of Sporomusa carbonis sp. nov., a carboxydotrophic hydrogenogen in the genus of Sporomusa isolated from a charcoal burning pile.</title>
        <authorList>
            <person name="Boeer T."/>
            <person name="Rosenbaum F."/>
            <person name="Eysell L."/>
            <person name="Mueller V."/>
            <person name="Daniel R."/>
            <person name="Poehlein A."/>
        </authorList>
    </citation>
    <scope>NUCLEOTIDE SEQUENCE [LARGE SCALE GENOMIC DNA]</scope>
    <source>
        <strain evidence="2">DSM 3132</strain>
    </source>
</reference>
<dbReference type="EMBL" id="CP155571">
    <property type="protein sequence ID" value="XFO72595.1"/>
    <property type="molecule type" value="Genomic_DNA"/>
</dbReference>
<name>A0ABZ3J3F0_SPOA4</name>
<feature type="compositionally biased region" description="Basic and acidic residues" evidence="1">
    <location>
        <begin position="37"/>
        <end position="65"/>
    </location>
</feature>
<evidence type="ECO:0000313" key="2">
    <source>
        <dbReference type="EMBL" id="XFO72595.1"/>
    </source>
</evidence>
<feature type="region of interest" description="Disordered" evidence="1">
    <location>
        <begin position="34"/>
        <end position="108"/>
    </location>
</feature>
<accession>A0ABZ3J3F0</accession>
<evidence type="ECO:0000313" key="3">
    <source>
        <dbReference type="Proteomes" id="UP000216052"/>
    </source>
</evidence>
<gene>
    <name evidence="2" type="ORF">SPACI_026480</name>
</gene>
<dbReference type="Proteomes" id="UP000216052">
    <property type="component" value="Chromosome"/>
</dbReference>
<proteinExistence type="predicted"/>
<feature type="compositionally biased region" description="Basic and acidic residues" evidence="1">
    <location>
        <begin position="99"/>
        <end position="108"/>
    </location>
</feature>
<sequence>MQVLIPKATEVGKQQNNLTQQSITQQQQFAEQMQKMAEVRQHQVQEIVKSKDGRIERDTTKDRNSRNQHHNNGENASKTAKESLETESIENLTVSQDPIRGRIVDIKT</sequence>
<organism evidence="2 3">
    <name type="scientific">Sporomusa acidovorans (strain ATCC 49682 / DSM 3132 / Mol)</name>
    <dbReference type="NCBI Taxonomy" id="1123286"/>
    <lineage>
        <taxon>Bacteria</taxon>
        <taxon>Bacillati</taxon>
        <taxon>Bacillota</taxon>
        <taxon>Negativicutes</taxon>
        <taxon>Selenomonadales</taxon>
        <taxon>Sporomusaceae</taxon>
        <taxon>Sporomusa</taxon>
    </lineage>
</organism>